<proteinExistence type="predicted"/>
<evidence type="ECO:0000313" key="2">
    <source>
        <dbReference type="EMBL" id="SEM71466.1"/>
    </source>
</evidence>
<evidence type="ECO:0000259" key="1">
    <source>
        <dbReference type="Pfam" id="PF14343"/>
    </source>
</evidence>
<dbReference type="EMBL" id="FOCQ01000001">
    <property type="protein sequence ID" value="SEM71466.1"/>
    <property type="molecule type" value="Genomic_DNA"/>
</dbReference>
<protein>
    <submittedName>
        <fullName evidence="2">PrcB C-terminal</fullName>
    </submittedName>
</protein>
<sequence>MKGFRMFLILLFLVLIPLTGCGQGNVYPSPSSPREEASDMNEETLAYNKVSLSQLPESLKEKANELQRSSKQETYVGYEDSLAYVMIALGQRKTGGYSIQVNKVTRKGNELIIYAEELTPPKDGFVTQVITNPMTIITVKKKEPIDHVNVRITNQKPSGGT</sequence>
<keyword evidence="3" id="KW-1185">Reference proteome</keyword>
<accession>A0A1H8ALT0</accession>
<organism evidence="2 3">
    <name type="scientific">Lihuaxuella thermophila</name>
    <dbReference type="NCBI Taxonomy" id="1173111"/>
    <lineage>
        <taxon>Bacteria</taxon>
        <taxon>Bacillati</taxon>
        <taxon>Bacillota</taxon>
        <taxon>Bacilli</taxon>
        <taxon>Bacillales</taxon>
        <taxon>Thermoactinomycetaceae</taxon>
        <taxon>Lihuaxuella</taxon>
    </lineage>
</organism>
<dbReference type="STRING" id="1173111.SAMN05444955_101221"/>
<dbReference type="OrthoDB" id="2476445at2"/>
<feature type="domain" description="PrcB C-terminal" evidence="1">
    <location>
        <begin position="84"/>
        <end position="140"/>
    </location>
</feature>
<dbReference type="Pfam" id="PF14343">
    <property type="entry name" value="PrcB_C"/>
    <property type="match status" value="1"/>
</dbReference>
<reference evidence="2 3" key="1">
    <citation type="submission" date="2016-10" db="EMBL/GenBank/DDBJ databases">
        <authorList>
            <person name="de Groot N.N."/>
        </authorList>
    </citation>
    <scope>NUCLEOTIDE SEQUENCE [LARGE SCALE GENOMIC DNA]</scope>
    <source>
        <strain evidence="2 3">DSM 46701</strain>
    </source>
</reference>
<name>A0A1H8ALT0_9BACL</name>
<gene>
    <name evidence="2" type="ORF">SAMN05444955_101221</name>
</gene>
<evidence type="ECO:0000313" key="3">
    <source>
        <dbReference type="Proteomes" id="UP000199695"/>
    </source>
</evidence>
<dbReference type="Proteomes" id="UP000199695">
    <property type="component" value="Unassembled WGS sequence"/>
</dbReference>
<dbReference type="InterPro" id="IPR025748">
    <property type="entry name" value="PrcB_C_dom"/>
</dbReference>
<dbReference type="AlphaFoldDB" id="A0A1H8ALT0"/>